<reference evidence="1" key="3">
    <citation type="submission" date="2023-05" db="EMBL/GenBank/DDBJ databases">
        <authorList>
            <person name="Smith C.H."/>
        </authorList>
    </citation>
    <scope>NUCLEOTIDE SEQUENCE</scope>
    <source>
        <strain evidence="1">CHS0354</strain>
        <tissue evidence="1">Mantle</tissue>
    </source>
</reference>
<protein>
    <submittedName>
        <fullName evidence="1">Uncharacterized protein</fullName>
    </submittedName>
</protein>
<reference evidence="1" key="1">
    <citation type="journal article" date="2021" name="Genome Biol. Evol.">
        <title>A High-Quality Reference Genome for a Parasitic Bivalve with Doubly Uniparental Inheritance (Bivalvia: Unionida).</title>
        <authorList>
            <person name="Smith C.H."/>
        </authorList>
    </citation>
    <scope>NUCLEOTIDE SEQUENCE</scope>
    <source>
        <strain evidence="1">CHS0354</strain>
    </source>
</reference>
<proteinExistence type="predicted"/>
<dbReference type="Proteomes" id="UP001195483">
    <property type="component" value="Unassembled WGS sequence"/>
</dbReference>
<organism evidence="1 2">
    <name type="scientific">Potamilus streckersoni</name>
    <dbReference type="NCBI Taxonomy" id="2493646"/>
    <lineage>
        <taxon>Eukaryota</taxon>
        <taxon>Metazoa</taxon>
        <taxon>Spiralia</taxon>
        <taxon>Lophotrochozoa</taxon>
        <taxon>Mollusca</taxon>
        <taxon>Bivalvia</taxon>
        <taxon>Autobranchia</taxon>
        <taxon>Heteroconchia</taxon>
        <taxon>Palaeoheterodonta</taxon>
        <taxon>Unionida</taxon>
        <taxon>Unionoidea</taxon>
        <taxon>Unionidae</taxon>
        <taxon>Ambleminae</taxon>
        <taxon>Lampsilini</taxon>
        <taxon>Potamilus</taxon>
    </lineage>
</organism>
<comment type="caution">
    <text evidence="1">The sequence shown here is derived from an EMBL/GenBank/DDBJ whole genome shotgun (WGS) entry which is preliminary data.</text>
</comment>
<evidence type="ECO:0000313" key="1">
    <source>
        <dbReference type="EMBL" id="KAK3600151.1"/>
    </source>
</evidence>
<name>A0AAE0W3I7_9BIVA</name>
<gene>
    <name evidence="1" type="ORF">CHS0354_012274</name>
</gene>
<keyword evidence="2" id="KW-1185">Reference proteome</keyword>
<reference evidence="1" key="2">
    <citation type="journal article" date="2021" name="Genome Biol. Evol.">
        <title>Developing a high-quality reference genome for a parasitic bivalve with doubly uniparental inheritance (Bivalvia: Unionida).</title>
        <authorList>
            <person name="Smith C.H."/>
        </authorList>
    </citation>
    <scope>NUCLEOTIDE SEQUENCE</scope>
    <source>
        <strain evidence="1">CHS0354</strain>
        <tissue evidence="1">Mantle</tissue>
    </source>
</reference>
<accession>A0AAE0W3I7</accession>
<dbReference type="AlphaFoldDB" id="A0AAE0W3I7"/>
<evidence type="ECO:0000313" key="2">
    <source>
        <dbReference type="Proteomes" id="UP001195483"/>
    </source>
</evidence>
<dbReference type="EMBL" id="JAEAOA010000746">
    <property type="protein sequence ID" value="KAK3600151.1"/>
    <property type="molecule type" value="Genomic_DNA"/>
</dbReference>
<sequence>MIAHRVSYQRKCQPSKSYLPMESREGMLKLLIQVIFTHGITGRNVEIAHRVSYQKKCQPSKSYLPMESREGMLKLLIQVIFTHGITGRNVEIAHRVSYQRKCQPSKSYLPMESREGMLKLLIVCHIKGSVNPAKVSTQQVIFTHGITGRNVEIAHRVSYQKKCQPSKSYLPMESREGMLRLLIQVIFTHGITGRNVEIAHRVSYQRKCQPSKSYLPMESREGISVNPASHITHEITGRNVEIAHRVSYQKKCQPSKNVEIAHRVSYQRKCQPSKSYLPMESREGMLKLLIVCHIKRSVNPAKVSTQQVIFTHGITGRNVEIAHRVSYQKKCQPSKLYLPMESREGMLKLLIVCHIKRSVNPASHITHGITGRNVEIAHRVSYQMECQPSKSYLPMESRKGMLKLLIVCHIKRSVNPASHITHGITGRNVEIAHRVSYQKKCQPSKSYLPMESREGMLKLLIVCHIKRSVNPASYIYPWNHGKEC</sequence>